<reference evidence="4" key="2">
    <citation type="submission" date="2020-04" db="EMBL/GenBank/DDBJ databases">
        <authorList>
            <consortium name="NCBI Genome Project"/>
        </authorList>
    </citation>
    <scope>NUCLEOTIDE SEQUENCE</scope>
    <source>
        <strain evidence="4">CBS 781.70</strain>
    </source>
</reference>
<dbReference type="GO" id="GO:0005737">
    <property type="term" value="C:cytoplasm"/>
    <property type="evidence" value="ECO:0007669"/>
    <property type="project" value="TreeGrafter"/>
</dbReference>
<name>A0A6G1G449_9PEZI</name>
<keyword evidence="3" id="KW-1185">Reference proteome</keyword>
<dbReference type="GO" id="GO:0070290">
    <property type="term" value="F:N-acylphosphatidylethanolamine-specific phospholipase D activity"/>
    <property type="evidence" value="ECO:0007669"/>
    <property type="project" value="TreeGrafter"/>
</dbReference>
<evidence type="ECO:0000259" key="1">
    <source>
        <dbReference type="Pfam" id="PF12706"/>
    </source>
</evidence>
<dbReference type="FunFam" id="3.60.15.10:FF:000048">
    <property type="entry name" value="Zn-dependent hydrolase/oxidoreductase family protein, putative"/>
    <property type="match status" value="1"/>
</dbReference>
<keyword evidence="2" id="KW-0378">Hydrolase</keyword>
<dbReference type="RefSeq" id="XP_033534498.1">
    <property type="nucleotide sequence ID" value="XM_033679370.1"/>
</dbReference>
<gene>
    <name evidence="2 4" type="ORF">P152DRAFT_458049</name>
</gene>
<dbReference type="PANTHER" id="PTHR15032">
    <property type="entry name" value="N-ACYL-PHOSPHATIDYLETHANOLAMINE-HYDROLYZING PHOSPHOLIPASE D"/>
    <property type="match status" value="1"/>
</dbReference>
<evidence type="ECO:0000313" key="3">
    <source>
        <dbReference type="Proteomes" id="UP000504638"/>
    </source>
</evidence>
<dbReference type="SUPFAM" id="SSF56281">
    <property type="entry name" value="Metallo-hydrolase/oxidoreductase"/>
    <property type="match status" value="1"/>
</dbReference>
<dbReference type="EMBL" id="ML975156">
    <property type="protein sequence ID" value="KAF1812867.1"/>
    <property type="molecule type" value="Genomic_DNA"/>
</dbReference>
<dbReference type="AlphaFoldDB" id="A0A6G1G449"/>
<reference evidence="4" key="3">
    <citation type="submission" date="2025-04" db="UniProtKB">
        <authorList>
            <consortium name="RefSeq"/>
        </authorList>
    </citation>
    <scope>IDENTIFICATION</scope>
    <source>
        <strain evidence="4">CBS 781.70</strain>
    </source>
</reference>
<accession>A0A6G1G449</accession>
<dbReference type="Proteomes" id="UP000504638">
    <property type="component" value="Unplaced"/>
</dbReference>
<dbReference type="PANTHER" id="PTHR15032:SF4">
    <property type="entry name" value="N-ACYL-PHOSPHATIDYLETHANOLAMINE-HYDROLYZING PHOSPHOLIPASE D"/>
    <property type="match status" value="1"/>
</dbReference>
<dbReference type="Pfam" id="PF12706">
    <property type="entry name" value="Lactamase_B_2"/>
    <property type="match status" value="1"/>
</dbReference>
<feature type="domain" description="Metallo-beta-lactamase" evidence="1">
    <location>
        <begin position="107"/>
        <end position="353"/>
    </location>
</feature>
<reference evidence="2 4" key="1">
    <citation type="submission" date="2020-01" db="EMBL/GenBank/DDBJ databases">
        <authorList>
            <consortium name="DOE Joint Genome Institute"/>
            <person name="Haridas S."/>
            <person name="Albert R."/>
            <person name="Binder M."/>
            <person name="Bloem J."/>
            <person name="Labutti K."/>
            <person name="Salamov A."/>
            <person name="Andreopoulos B."/>
            <person name="Baker S.E."/>
            <person name="Barry K."/>
            <person name="Bills G."/>
            <person name="Bluhm B.H."/>
            <person name="Cannon C."/>
            <person name="Castanera R."/>
            <person name="Culley D.E."/>
            <person name="Daum C."/>
            <person name="Ezra D."/>
            <person name="Gonzalez J.B."/>
            <person name="Henrissat B."/>
            <person name="Kuo A."/>
            <person name="Liang C."/>
            <person name="Lipzen A."/>
            <person name="Lutzoni F."/>
            <person name="Magnuson J."/>
            <person name="Mondo S."/>
            <person name="Nolan M."/>
            <person name="Ohm R."/>
            <person name="Pangilinan J."/>
            <person name="Park H.-J."/>
            <person name="Ramirez L."/>
            <person name="Alfaro M."/>
            <person name="Sun H."/>
            <person name="Tritt A."/>
            <person name="Yoshinaga Y."/>
            <person name="Zwiers L.-H."/>
            <person name="Turgeon B.G."/>
            <person name="Goodwin S.B."/>
            <person name="Spatafora J.W."/>
            <person name="Crous P.W."/>
            <person name="Grigoriev I.V."/>
        </authorList>
    </citation>
    <scope>NUCLEOTIDE SEQUENCE</scope>
    <source>
        <strain evidence="2 4">CBS 781.70</strain>
    </source>
</reference>
<dbReference type="InterPro" id="IPR036866">
    <property type="entry name" value="RibonucZ/Hydroxyglut_hydro"/>
</dbReference>
<dbReference type="InterPro" id="IPR001279">
    <property type="entry name" value="Metallo-B-lactamas"/>
</dbReference>
<dbReference type="GO" id="GO:0070292">
    <property type="term" value="P:N-acylphosphatidylethanolamine metabolic process"/>
    <property type="evidence" value="ECO:0007669"/>
    <property type="project" value="TreeGrafter"/>
</dbReference>
<dbReference type="OrthoDB" id="332863at2759"/>
<evidence type="ECO:0000313" key="4">
    <source>
        <dbReference type="RefSeq" id="XP_033534498.1"/>
    </source>
</evidence>
<organism evidence="2">
    <name type="scientific">Eremomyces bilateralis CBS 781.70</name>
    <dbReference type="NCBI Taxonomy" id="1392243"/>
    <lineage>
        <taxon>Eukaryota</taxon>
        <taxon>Fungi</taxon>
        <taxon>Dikarya</taxon>
        <taxon>Ascomycota</taxon>
        <taxon>Pezizomycotina</taxon>
        <taxon>Dothideomycetes</taxon>
        <taxon>Dothideomycetes incertae sedis</taxon>
        <taxon>Eremomycetales</taxon>
        <taxon>Eremomycetaceae</taxon>
        <taxon>Eremomyces</taxon>
    </lineage>
</organism>
<dbReference type="GO" id="GO:0070291">
    <property type="term" value="P:N-acylethanolamine metabolic process"/>
    <property type="evidence" value="ECO:0007669"/>
    <property type="project" value="TreeGrafter"/>
</dbReference>
<sequence>MTSAILYSATISPAKITGAVPEDAPELEHHLKGKKGFRNPWTSWKDITFWGALKLIFTGGIPNPDTTQCTIPVRKPQFPTTRETSTLRATWLGHASFYVEFPSGFRALFDPVFEPRCSPVSFLGPKRYTPPPVEVEDIPIIDAVIISHNHYDHLSLPTLTKIKELHPNVQFFAPLGNKEWFVSCGFHNITELDWWESRDVKLSSTAKPAVAKVGHDLAGDQGQNGIVPDIEATIGCLPCQHISSRTPFDRGHTLWGSWSVESGGKKLWFGGDTGYRGVPSLPPSEDDYGPEHDYPHCPAFKSIGELRGPFDLGLIPIGAYEPRHFMSPMHANPYDSVNIFIDTQCKKALGMHWGTWVLTGEEVMQPPEVLKKAMAWKGLPETGVFDVCDLGETREFEEEQSVAKL</sequence>
<proteinExistence type="predicted"/>
<protein>
    <submittedName>
        <fullName evidence="2 4">Metallo-hydrolase/oxidoreductase</fullName>
    </submittedName>
</protein>
<dbReference type="Gene3D" id="3.60.15.10">
    <property type="entry name" value="Ribonuclease Z/Hydroxyacylglutathione hydrolase-like"/>
    <property type="match status" value="1"/>
</dbReference>
<dbReference type="GeneID" id="54419940"/>
<evidence type="ECO:0000313" key="2">
    <source>
        <dbReference type="EMBL" id="KAF1812867.1"/>
    </source>
</evidence>